<dbReference type="GO" id="GO:0016787">
    <property type="term" value="F:hydrolase activity"/>
    <property type="evidence" value="ECO:0007669"/>
    <property type="project" value="UniProtKB-KW"/>
</dbReference>
<dbReference type="AlphaFoldDB" id="A0AAD4ECF4"/>
<dbReference type="SUPFAM" id="SSF52540">
    <property type="entry name" value="P-loop containing nucleoside triphosphate hydrolases"/>
    <property type="match status" value="1"/>
</dbReference>
<proteinExistence type="predicted"/>
<organism evidence="2 3">
    <name type="scientific">Suillus fuscotomentosus</name>
    <dbReference type="NCBI Taxonomy" id="1912939"/>
    <lineage>
        <taxon>Eukaryota</taxon>
        <taxon>Fungi</taxon>
        <taxon>Dikarya</taxon>
        <taxon>Basidiomycota</taxon>
        <taxon>Agaricomycotina</taxon>
        <taxon>Agaricomycetes</taxon>
        <taxon>Agaricomycetidae</taxon>
        <taxon>Boletales</taxon>
        <taxon>Suillineae</taxon>
        <taxon>Suillaceae</taxon>
        <taxon>Suillus</taxon>
    </lineage>
</organism>
<name>A0AAD4ECF4_9AGAM</name>
<comment type="caution">
    <text evidence="2">The sequence shown here is derived from an EMBL/GenBank/DDBJ whole genome shotgun (WGS) entry which is preliminary data.</text>
</comment>
<dbReference type="InterPro" id="IPR027417">
    <property type="entry name" value="P-loop_NTPase"/>
</dbReference>
<reference evidence="2" key="1">
    <citation type="journal article" date="2020" name="New Phytol.">
        <title>Comparative genomics reveals dynamic genome evolution in host specialist ectomycorrhizal fungi.</title>
        <authorList>
            <person name="Lofgren L.A."/>
            <person name="Nguyen N.H."/>
            <person name="Vilgalys R."/>
            <person name="Ruytinx J."/>
            <person name="Liao H.L."/>
            <person name="Branco S."/>
            <person name="Kuo A."/>
            <person name="LaButti K."/>
            <person name="Lipzen A."/>
            <person name="Andreopoulos W."/>
            <person name="Pangilinan J."/>
            <person name="Riley R."/>
            <person name="Hundley H."/>
            <person name="Na H."/>
            <person name="Barry K."/>
            <person name="Grigoriev I.V."/>
            <person name="Stajich J.E."/>
            <person name="Kennedy P.G."/>
        </authorList>
    </citation>
    <scope>NUCLEOTIDE SEQUENCE</scope>
    <source>
        <strain evidence="2">FC203</strain>
    </source>
</reference>
<dbReference type="InterPro" id="IPR006073">
    <property type="entry name" value="GTP-bd"/>
</dbReference>
<evidence type="ECO:0000313" key="2">
    <source>
        <dbReference type="EMBL" id="KAG1902388.1"/>
    </source>
</evidence>
<dbReference type="GeneID" id="64660998"/>
<dbReference type="Gene3D" id="3.40.50.300">
    <property type="entry name" value="P-loop containing nucleotide triphosphate hydrolases"/>
    <property type="match status" value="1"/>
</dbReference>
<protein>
    <submittedName>
        <fullName evidence="2">P-loop containing nucleoside triphosphate hydrolase protein</fullName>
    </submittedName>
</protein>
<dbReference type="EMBL" id="JABBWK010000017">
    <property type="protein sequence ID" value="KAG1902388.1"/>
    <property type="molecule type" value="Genomic_DNA"/>
</dbReference>
<dbReference type="GO" id="GO:0005525">
    <property type="term" value="F:GTP binding"/>
    <property type="evidence" value="ECO:0007669"/>
    <property type="project" value="InterPro"/>
</dbReference>
<dbReference type="RefSeq" id="XP_041227963.1">
    <property type="nucleotide sequence ID" value="XM_041366700.1"/>
</dbReference>
<dbReference type="Proteomes" id="UP001195769">
    <property type="component" value="Unassembled WGS sequence"/>
</dbReference>
<gene>
    <name evidence="2" type="ORF">F5891DRAFT_1186495</name>
</gene>
<feature type="domain" description="G" evidence="1">
    <location>
        <begin position="12"/>
        <end position="137"/>
    </location>
</feature>
<dbReference type="CDD" id="cd00882">
    <property type="entry name" value="Ras_like_GTPase"/>
    <property type="match status" value="1"/>
</dbReference>
<dbReference type="Pfam" id="PF01926">
    <property type="entry name" value="MMR_HSR1"/>
    <property type="match status" value="1"/>
</dbReference>
<keyword evidence="2" id="KW-0378">Hydrolase</keyword>
<accession>A0AAD4ECF4</accession>
<evidence type="ECO:0000313" key="3">
    <source>
        <dbReference type="Proteomes" id="UP001195769"/>
    </source>
</evidence>
<keyword evidence="3" id="KW-1185">Reference proteome</keyword>
<evidence type="ECO:0000259" key="1">
    <source>
        <dbReference type="Pfam" id="PF01926"/>
    </source>
</evidence>
<sequence length="262" mass="29651">MNSDTRNKHINIVLFGQGGAGKSSLINLIAGMNVAETSSDLSRCTLKWEEYPIKFDGASYNIFDTVGLEEPQLGIPQYLDAVENAHGLIHKLEEQGGIDLLMFCMRAGRLTATLQNNYRLFNEFLCEKKVPIVIVITYLENEVGEMDDWWKRNQDTFRHQEFYVDGHACITAIRGNCPERHEQSRTTIRKLVKEFTADGQKRAWRGGDNLFVSLMQKMRGLVLGKSRSKKDNIAPRLTKRCGLSPDVAKQLADRIKKDVGAT</sequence>